<evidence type="ECO:0000313" key="11">
    <source>
        <dbReference type="EMBL" id="EHL01727.1"/>
    </source>
</evidence>
<keyword evidence="5 8" id="KW-0378">Hydrolase</keyword>
<evidence type="ECO:0000256" key="2">
    <source>
        <dbReference type="ARBA" id="ARBA00004123"/>
    </source>
</evidence>
<evidence type="ECO:0000256" key="1">
    <source>
        <dbReference type="ARBA" id="ARBA00001946"/>
    </source>
</evidence>
<evidence type="ECO:0000256" key="7">
    <source>
        <dbReference type="ARBA" id="ARBA00047740"/>
    </source>
</evidence>
<dbReference type="SUPFAM" id="SSF55154">
    <property type="entry name" value="CYTH-like phosphatases"/>
    <property type="match status" value="1"/>
</dbReference>
<dbReference type="InterPro" id="IPR037009">
    <property type="entry name" value="mRNA_triPase_Cet1_sf"/>
</dbReference>
<organism evidence="11 12">
    <name type="scientific">Glarea lozoyensis (strain ATCC 74030 / MF5533)</name>
    <dbReference type="NCBI Taxonomy" id="1104152"/>
    <lineage>
        <taxon>Eukaryota</taxon>
        <taxon>Fungi</taxon>
        <taxon>Dikarya</taxon>
        <taxon>Ascomycota</taxon>
        <taxon>Pezizomycotina</taxon>
        <taxon>Leotiomycetes</taxon>
        <taxon>Helotiales</taxon>
        <taxon>Helotiaceae</taxon>
        <taxon>Glarea</taxon>
    </lineage>
</organism>
<evidence type="ECO:0000256" key="6">
    <source>
        <dbReference type="ARBA" id="ARBA00023242"/>
    </source>
</evidence>
<evidence type="ECO:0000256" key="5">
    <source>
        <dbReference type="ARBA" id="ARBA00022801"/>
    </source>
</evidence>
<keyword evidence="6 8" id="KW-0539">Nucleus</keyword>
<dbReference type="InterPro" id="IPR040343">
    <property type="entry name" value="Cet1/Ctl1"/>
</dbReference>
<proteinExistence type="inferred from homology"/>
<dbReference type="GO" id="GO:0004651">
    <property type="term" value="F:polynucleotide 5'-phosphatase activity"/>
    <property type="evidence" value="ECO:0007669"/>
    <property type="project" value="UniProtKB-UniRule"/>
</dbReference>
<dbReference type="PANTHER" id="PTHR28118">
    <property type="entry name" value="POLYNUCLEOTIDE 5'-TRIPHOSPHATASE-RELATED"/>
    <property type="match status" value="1"/>
</dbReference>
<comment type="catalytic activity">
    <reaction evidence="7">
        <text>a 5'-end triphospho-ribonucleoside in mRNA + H2O = a 5'-end diphospho-ribonucleoside in mRNA + phosphate + H(+)</text>
        <dbReference type="Rhea" id="RHEA:67004"/>
        <dbReference type="Rhea" id="RHEA-COMP:17164"/>
        <dbReference type="Rhea" id="RHEA-COMP:17165"/>
        <dbReference type="ChEBI" id="CHEBI:15377"/>
        <dbReference type="ChEBI" id="CHEBI:15378"/>
        <dbReference type="ChEBI" id="CHEBI:43474"/>
        <dbReference type="ChEBI" id="CHEBI:167616"/>
        <dbReference type="ChEBI" id="CHEBI:167618"/>
        <dbReference type="EC" id="3.6.1.74"/>
    </reaction>
    <physiologicalReaction direction="left-to-right" evidence="7">
        <dbReference type="Rhea" id="RHEA:67005"/>
    </physiologicalReaction>
</comment>
<evidence type="ECO:0000256" key="9">
    <source>
        <dbReference type="SAM" id="MobiDB-lite"/>
    </source>
</evidence>
<dbReference type="InParanoid" id="H0EIK6"/>
<keyword evidence="12" id="KW-1185">Reference proteome</keyword>
<dbReference type="GO" id="GO:0140818">
    <property type="term" value="F:mRNA 5'-triphosphate monophosphatase activity"/>
    <property type="evidence" value="ECO:0007669"/>
    <property type="project" value="UniProtKB-EC"/>
</dbReference>
<dbReference type="GO" id="GO:0006370">
    <property type="term" value="P:7-methylguanosine mRNA capping"/>
    <property type="evidence" value="ECO:0007669"/>
    <property type="project" value="UniProtKB-UniRule"/>
</dbReference>
<accession>H0EIK6</accession>
<dbReference type="AlphaFoldDB" id="H0EIK6"/>
<dbReference type="Pfam" id="PF02940">
    <property type="entry name" value="mRNA_triPase"/>
    <property type="match status" value="1"/>
</dbReference>
<dbReference type="PANTHER" id="PTHR28118:SF1">
    <property type="entry name" value="POLYNUCLEOTIDE 5'-TRIPHOSPHATASE CTL1-RELATED"/>
    <property type="match status" value="1"/>
</dbReference>
<dbReference type="GO" id="GO:0031533">
    <property type="term" value="C:mRNA capping enzyme complex"/>
    <property type="evidence" value="ECO:0007669"/>
    <property type="project" value="UniProtKB-UniRule"/>
</dbReference>
<evidence type="ECO:0000259" key="10">
    <source>
        <dbReference type="Pfam" id="PF02940"/>
    </source>
</evidence>
<sequence>MKFDGDIDEIIRNAPAGEKRPERQKDRLSYTQGLYQFDLTQVTSEITAPNGTIRIEREHELEIEVSTAAIRQQGQRAANGEPHEYPSLVEGKIGEAVAWVRGA</sequence>
<comment type="subcellular location">
    <subcellularLocation>
        <location evidence="2 8">Nucleus</location>
    </subcellularLocation>
</comment>
<keyword evidence="4 8" id="KW-0507">mRNA processing</keyword>
<feature type="domain" description="mRNA triphosphatase Cet1-like" evidence="10">
    <location>
        <begin position="10"/>
        <end position="65"/>
    </location>
</feature>
<keyword evidence="8" id="KW-0506">mRNA capping</keyword>
<dbReference type="Gene3D" id="3.20.100.10">
    <property type="entry name" value="mRNA triphosphatase Cet1-like"/>
    <property type="match status" value="1"/>
</dbReference>
<evidence type="ECO:0000256" key="4">
    <source>
        <dbReference type="ARBA" id="ARBA00022664"/>
    </source>
</evidence>
<comment type="function">
    <text evidence="8">First step of mRNA capping. Converts the 5'-triphosphate end of a nascent mRNA chain into a diphosphate end.</text>
</comment>
<evidence type="ECO:0000256" key="8">
    <source>
        <dbReference type="RuleBase" id="RU367053"/>
    </source>
</evidence>
<evidence type="ECO:0000313" key="12">
    <source>
        <dbReference type="Proteomes" id="UP000005446"/>
    </source>
</evidence>
<gene>
    <name evidence="11" type="ORF">M7I_2366</name>
</gene>
<dbReference type="Proteomes" id="UP000005446">
    <property type="component" value="Unassembled WGS sequence"/>
</dbReference>
<name>H0EIK6_GLAL7</name>
<dbReference type="EMBL" id="AGUE01000047">
    <property type="protein sequence ID" value="EHL01727.1"/>
    <property type="molecule type" value="Genomic_DNA"/>
</dbReference>
<dbReference type="EC" id="3.6.1.74" evidence="8"/>
<feature type="region of interest" description="Disordered" evidence="9">
    <location>
        <begin position="1"/>
        <end position="27"/>
    </location>
</feature>
<dbReference type="HOGENOM" id="CLU_2264045_0_0_1"/>
<dbReference type="InterPro" id="IPR033469">
    <property type="entry name" value="CYTH-like_dom_sf"/>
</dbReference>
<dbReference type="OrthoDB" id="272147at2759"/>
<dbReference type="InterPro" id="IPR004206">
    <property type="entry name" value="mRNA_triPase_Cet1"/>
</dbReference>
<comment type="caution">
    <text evidence="11">The sequence shown here is derived from an EMBL/GenBank/DDBJ whole genome shotgun (WGS) entry which is preliminary data.</text>
</comment>
<protein>
    <recommendedName>
        <fullName evidence="8">mRNA-capping enzyme subunit beta</fullName>
        <ecNumber evidence="8">3.6.1.74</ecNumber>
    </recommendedName>
    <alternativeName>
        <fullName evidence="8">mRNA 5'-phosphatase</fullName>
    </alternativeName>
    <alternativeName>
        <fullName evidence="8">mRNA 5'-triphosphate monophosphatase</fullName>
    </alternativeName>
</protein>
<comment type="subunit">
    <text evidence="8">Heterodimer. The mRNA-capping enzyme is composed of two separate chains alpha and beta, respectively a mRNA guanylyltransferase and an mRNA 5'-triphosphate monophosphatase.</text>
</comment>
<evidence type="ECO:0000256" key="3">
    <source>
        <dbReference type="ARBA" id="ARBA00006345"/>
    </source>
</evidence>
<comment type="cofactor">
    <cofactor evidence="1 8">
        <name>Mg(2+)</name>
        <dbReference type="ChEBI" id="CHEBI:18420"/>
    </cofactor>
</comment>
<comment type="similarity">
    <text evidence="3 8">Belongs to the fungal TPase family.</text>
</comment>
<reference evidence="11 12" key="1">
    <citation type="journal article" date="2012" name="Eukaryot. Cell">
        <title>Genome sequence of the fungus Glarea lozoyensis: the first genome sequence of a species from the Helotiaceae family.</title>
        <authorList>
            <person name="Youssar L."/>
            <person name="Gruening B.A."/>
            <person name="Erxleben A."/>
            <person name="Guenther S."/>
            <person name="Huettel W."/>
        </authorList>
    </citation>
    <scope>NUCLEOTIDE SEQUENCE [LARGE SCALE GENOMIC DNA]</scope>
    <source>
        <strain evidence="12">ATCC 74030 / MF5533</strain>
    </source>
</reference>